<keyword evidence="3" id="KW-0808">Transferase</keyword>
<dbReference type="GO" id="GO:0046983">
    <property type="term" value="F:protein dimerization activity"/>
    <property type="evidence" value="ECO:0007669"/>
    <property type="project" value="InterPro"/>
</dbReference>
<accession>A0A397MA73</accession>
<organism evidence="11 12">
    <name type="scientific">Ectopseudomonas oleovorans</name>
    <name type="common">Pseudomonas oleovorans</name>
    <dbReference type="NCBI Taxonomy" id="301"/>
    <lineage>
        <taxon>Bacteria</taxon>
        <taxon>Pseudomonadati</taxon>
        <taxon>Pseudomonadota</taxon>
        <taxon>Gammaproteobacteria</taxon>
        <taxon>Pseudomonadales</taxon>
        <taxon>Pseudomonadaceae</taxon>
        <taxon>Ectopseudomonas</taxon>
    </lineage>
</organism>
<evidence type="ECO:0000256" key="7">
    <source>
        <dbReference type="ARBA" id="ARBA00023012"/>
    </source>
</evidence>
<dbReference type="EMBL" id="QXDA01000011">
    <property type="protein sequence ID" value="RIA18731.1"/>
    <property type="molecule type" value="Genomic_DNA"/>
</dbReference>
<evidence type="ECO:0000313" key="11">
    <source>
        <dbReference type="EMBL" id="RIA18731.1"/>
    </source>
</evidence>
<dbReference type="PANTHER" id="PTHR24421">
    <property type="entry name" value="NITRATE/NITRITE SENSOR PROTEIN NARX-RELATED"/>
    <property type="match status" value="1"/>
</dbReference>
<feature type="domain" description="Histidine kinase" evidence="10">
    <location>
        <begin position="270"/>
        <end position="462"/>
    </location>
</feature>
<keyword evidence="5 11" id="KW-0418">Kinase</keyword>
<dbReference type="PROSITE" id="PS50109">
    <property type="entry name" value="HIS_KIN"/>
    <property type="match status" value="1"/>
</dbReference>
<dbReference type="Gene3D" id="3.30.565.10">
    <property type="entry name" value="Histidine kinase-like ATPase, C-terminal domain"/>
    <property type="match status" value="1"/>
</dbReference>
<evidence type="ECO:0000256" key="3">
    <source>
        <dbReference type="ARBA" id="ARBA00022679"/>
    </source>
</evidence>
<feature type="transmembrane region" description="Helical" evidence="9">
    <location>
        <begin position="22"/>
        <end position="43"/>
    </location>
</feature>
<evidence type="ECO:0000256" key="9">
    <source>
        <dbReference type="SAM" id="Phobius"/>
    </source>
</evidence>
<evidence type="ECO:0000256" key="1">
    <source>
        <dbReference type="ARBA" id="ARBA00004651"/>
    </source>
</evidence>
<keyword evidence="6 9" id="KW-1133">Transmembrane helix</keyword>
<name>A0A397MA73_ECTOL</name>
<dbReference type="InterPro" id="IPR033480">
    <property type="entry name" value="sCache_2"/>
</dbReference>
<gene>
    <name evidence="11" type="ORF">DFO61_5093</name>
</gene>
<dbReference type="InterPro" id="IPR036890">
    <property type="entry name" value="HATPase_C_sf"/>
</dbReference>
<dbReference type="InterPro" id="IPR017171">
    <property type="entry name" value="Sig_transdc_His_kinase_MctS"/>
</dbReference>
<comment type="caution">
    <text evidence="11">The sequence shown here is derived from an EMBL/GenBank/DDBJ whole genome shotgun (WGS) entry which is preliminary data.</text>
</comment>
<dbReference type="Proteomes" id="UP000265836">
    <property type="component" value="Unassembled WGS sequence"/>
</dbReference>
<evidence type="ECO:0000259" key="10">
    <source>
        <dbReference type="PROSITE" id="PS50109"/>
    </source>
</evidence>
<dbReference type="GO" id="GO:0000155">
    <property type="term" value="F:phosphorelay sensor kinase activity"/>
    <property type="evidence" value="ECO:0007669"/>
    <property type="project" value="InterPro"/>
</dbReference>
<evidence type="ECO:0000313" key="12">
    <source>
        <dbReference type="Proteomes" id="UP000265836"/>
    </source>
</evidence>
<keyword evidence="8 9" id="KW-0472">Membrane</keyword>
<dbReference type="CDD" id="cd16917">
    <property type="entry name" value="HATPase_UhpB-NarQ-NarX-like"/>
    <property type="match status" value="1"/>
</dbReference>
<evidence type="ECO:0000256" key="5">
    <source>
        <dbReference type="ARBA" id="ARBA00022777"/>
    </source>
</evidence>
<keyword evidence="7" id="KW-0902">Two-component regulatory system</keyword>
<dbReference type="Pfam" id="PF02518">
    <property type="entry name" value="HATPase_c"/>
    <property type="match status" value="1"/>
</dbReference>
<dbReference type="Gene3D" id="1.20.5.1930">
    <property type="match status" value="1"/>
</dbReference>
<dbReference type="InterPro" id="IPR003594">
    <property type="entry name" value="HATPase_dom"/>
</dbReference>
<dbReference type="SMART" id="SM01049">
    <property type="entry name" value="Cache_2"/>
    <property type="match status" value="1"/>
</dbReference>
<dbReference type="InterPro" id="IPR011712">
    <property type="entry name" value="Sig_transdc_His_kin_sub3_dim/P"/>
</dbReference>
<comment type="subcellular location">
    <subcellularLocation>
        <location evidence="1">Cell membrane</location>
        <topology evidence="1">Multi-pass membrane protein</topology>
    </subcellularLocation>
</comment>
<dbReference type="Pfam" id="PF17200">
    <property type="entry name" value="sCache_2"/>
    <property type="match status" value="1"/>
</dbReference>
<protein>
    <submittedName>
        <fullName evidence="11">Two-component system NarL family sensor kinase</fullName>
    </submittedName>
</protein>
<dbReference type="PANTHER" id="PTHR24421:SF59">
    <property type="entry name" value="OXYGEN SENSOR HISTIDINE KINASE NREB"/>
    <property type="match status" value="1"/>
</dbReference>
<evidence type="ECO:0000256" key="8">
    <source>
        <dbReference type="ARBA" id="ARBA00023136"/>
    </source>
</evidence>
<evidence type="ECO:0000256" key="2">
    <source>
        <dbReference type="ARBA" id="ARBA00022475"/>
    </source>
</evidence>
<reference evidence="11 12" key="1">
    <citation type="submission" date="2018-08" db="EMBL/GenBank/DDBJ databases">
        <title>Genome sequencing of rice bacterial endophytes.</title>
        <authorList>
            <person name="Venturi V."/>
        </authorList>
    </citation>
    <scope>NUCLEOTIDE SEQUENCE [LARGE SCALE GENOMIC DNA]</scope>
    <source>
        <strain evidence="11 12">E1205</strain>
    </source>
</reference>
<keyword evidence="2" id="KW-1003">Cell membrane</keyword>
<evidence type="ECO:0000256" key="6">
    <source>
        <dbReference type="ARBA" id="ARBA00022989"/>
    </source>
</evidence>
<proteinExistence type="predicted"/>
<dbReference type="InterPro" id="IPR050482">
    <property type="entry name" value="Sensor_HK_TwoCompSys"/>
</dbReference>
<dbReference type="PIRSF" id="PIRSF037314">
    <property type="entry name" value="STHK_MctS"/>
    <property type="match status" value="1"/>
</dbReference>
<dbReference type="Gene3D" id="3.30.450.20">
    <property type="entry name" value="PAS domain"/>
    <property type="match status" value="1"/>
</dbReference>
<dbReference type="GO" id="GO:0005886">
    <property type="term" value="C:plasma membrane"/>
    <property type="evidence" value="ECO:0007669"/>
    <property type="project" value="UniProtKB-SubCell"/>
</dbReference>
<dbReference type="InterPro" id="IPR005467">
    <property type="entry name" value="His_kinase_dom"/>
</dbReference>
<feature type="transmembrane region" description="Helical" evidence="9">
    <location>
        <begin position="212"/>
        <end position="232"/>
    </location>
</feature>
<sequence>MKGRTYGIALPLPDAMQLKHKIVTLSLLPLLLAVTVVGLLVMLQNQRLGEQQAQLIEQSIMSSKKAELRHYVGLALSTIEPLYQSGDDEQTRQQVLDVLQRMNFGSDGYFFVYDEHGRSLMHPRQRELVGRDLWNMTDGRGLPVIQALLKSASEGDGFQPYRWRKPSSGEESEKLAYVVMLDRWGWMLGTGIYLDDVEQAIRQVRSDVTDGLYSTVLTIGVVALIAVLLVYASGLTLNVSEHRLADRKLQQLTQRIVTSQEEERSRVSRELHDGISQQLVSIKFQFELAAQQLDTADARAGATLHRGIEHLAGAIGEVRRISHDLHPSLLDTLGLSSAIGQLASEFAQRSGLTVDYHNDLGDARPPTGVTVALFRILQEALTNIERHAHASHVEIDLHGTPRRIELRIRDDGVGFDPDHIEHSHGGIGLRNIRERVEHFGGQFRISSQPQRTELHVALRLEPN</sequence>
<dbReference type="AlphaFoldDB" id="A0A397MA73"/>
<dbReference type="SMART" id="SM00387">
    <property type="entry name" value="HATPase_c"/>
    <property type="match status" value="1"/>
</dbReference>
<evidence type="ECO:0000256" key="4">
    <source>
        <dbReference type="ARBA" id="ARBA00022692"/>
    </source>
</evidence>
<dbReference type="Pfam" id="PF07730">
    <property type="entry name" value="HisKA_3"/>
    <property type="match status" value="1"/>
</dbReference>
<dbReference type="SUPFAM" id="SSF55874">
    <property type="entry name" value="ATPase domain of HSP90 chaperone/DNA topoisomerase II/histidine kinase"/>
    <property type="match status" value="1"/>
</dbReference>
<keyword evidence="4 9" id="KW-0812">Transmembrane</keyword>